<dbReference type="Proteomes" id="UP001140949">
    <property type="component" value="Unassembled WGS sequence"/>
</dbReference>
<protein>
    <submittedName>
        <fullName evidence="9">Aspartic proteinase-like protein 2</fullName>
    </submittedName>
</protein>
<dbReference type="CDD" id="cd05476">
    <property type="entry name" value="pepsin_A_like_plant"/>
    <property type="match status" value="1"/>
</dbReference>
<reference evidence="9" key="1">
    <citation type="journal article" date="2023" name="GigaByte">
        <title>Genome assembly of the bearded iris, Iris pallida Lam.</title>
        <authorList>
            <person name="Bruccoleri R.E."/>
            <person name="Oakeley E.J."/>
            <person name="Faust A.M.E."/>
            <person name="Altorfer M."/>
            <person name="Dessus-Babus S."/>
            <person name="Burckhardt D."/>
            <person name="Oertli M."/>
            <person name="Naumann U."/>
            <person name="Petersen F."/>
            <person name="Wong J."/>
        </authorList>
    </citation>
    <scope>NUCLEOTIDE SEQUENCE</scope>
    <source>
        <strain evidence="9">GSM-AAB239-AS_SAM_17_03QT</strain>
    </source>
</reference>
<comment type="caution">
    <text evidence="9">The sequence shown here is derived from an EMBL/GenBank/DDBJ whole genome shotgun (WGS) entry which is preliminary data.</text>
</comment>
<gene>
    <name evidence="9" type="ORF">M6B38_199505</name>
</gene>
<dbReference type="PRINTS" id="PR00792">
    <property type="entry name" value="PEPSIN"/>
</dbReference>
<organism evidence="9 10">
    <name type="scientific">Iris pallida</name>
    <name type="common">Sweet iris</name>
    <dbReference type="NCBI Taxonomy" id="29817"/>
    <lineage>
        <taxon>Eukaryota</taxon>
        <taxon>Viridiplantae</taxon>
        <taxon>Streptophyta</taxon>
        <taxon>Embryophyta</taxon>
        <taxon>Tracheophyta</taxon>
        <taxon>Spermatophyta</taxon>
        <taxon>Magnoliopsida</taxon>
        <taxon>Liliopsida</taxon>
        <taxon>Asparagales</taxon>
        <taxon>Iridaceae</taxon>
        <taxon>Iridoideae</taxon>
        <taxon>Irideae</taxon>
        <taxon>Iris</taxon>
    </lineage>
</organism>
<accession>A0AAX6EAR5</accession>
<evidence type="ECO:0000256" key="7">
    <source>
        <dbReference type="SAM" id="SignalP"/>
    </source>
</evidence>
<dbReference type="InterPro" id="IPR001461">
    <property type="entry name" value="Aspartic_peptidase_A1"/>
</dbReference>
<keyword evidence="10" id="KW-1185">Reference proteome</keyword>
<evidence type="ECO:0000256" key="2">
    <source>
        <dbReference type="ARBA" id="ARBA00022670"/>
    </source>
</evidence>
<dbReference type="InterPro" id="IPR032799">
    <property type="entry name" value="TAXi_C"/>
</dbReference>
<dbReference type="InterPro" id="IPR032861">
    <property type="entry name" value="TAXi_N"/>
</dbReference>
<sequence length="491" mass="52591">MILTRIIIFLSLTVVNGFGFPAKLTLERSVPFRVGLEELRSRDRSRHGRLLQSAARDSGVVDFPIDGSYNPYTIGLYFTRVKLGNPPKEFYVQIDSGSDILWVTCTPCTGCPSTSGLNIPLQSFDPGKSSTASPITCMDELCIAGMQTGEMQCPASISANSMCSFNSTYGDGSGSTGYYISDTMYFDTVTENGQTTNTSATVFFGCSTRLSGSLMQSDRAVDGIFGFGHNGLSVISQLSSAGVAPKVFSHCLKGSDDGGGTLVLGEIIEPGMVYTPLVQSQPHYNVDLKSIAVNGQILDIDPSMFSISSSEGTIIDSGTTLAYLTEAAFDPFVAAIANSLSPSVKEFDYKGNQCFVTTSSASDTFPPVTLNFDGGATMVLKPEDYLLEQDSIDNSYVWCIGWQSNQGITILGDLVLKDKIFVYDLANHRIGWANYDCSSSVNVTASSGSGKSENLKPGLFSSSGDSVSYKLLPVGIALLLLQVFVFSMDRL</sequence>
<feature type="signal peptide" evidence="7">
    <location>
        <begin position="1"/>
        <end position="17"/>
    </location>
</feature>
<evidence type="ECO:0000256" key="1">
    <source>
        <dbReference type="ARBA" id="ARBA00007447"/>
    </source>
</evidence>
<reference evidence="9" key="2">
    <citation type="submission" date="2023-04" db="EMBL/GenBank/DDBJ databases">
        <authorList>
            <person name="Bruccoleri R.E."/>
            <person name="Oakeley E.J."/>
            <person name="Faust A.-M."/>
            <person name="Dessus-Babus S."/>
            <person name="Altorfer M."/>
            <person name="Burckhardt D."/>
            <person name="Oertli M."/>
            <person name="Naumann U."/>
            <person name="Petersen F."/>
            <person name="Wong J."/>
        </authorList>
    </citation>
    <scope>NUCLEOTIDE SEQUENCE</scope>
    <source>
        <strain evidence="9">GSM-AAB239-AS_SAM_17_03QT</strain>
        <tissue evidence="9">Leaf</tissue>
    </source>
</reference>
<comment type="similarity">
    <text evidence="1">Belongs to the peptidase A1 family.</text>
</comment>
<keyword evidence="4" id="KW-0378">Hydrolase</keyword>
<name>A0AAX6EAR5_IRIPA</name>
<dbReference type="Pfam" id="PF14543">
    <property type="entry name" value="TAXi_N"/>
    <property type="match status" value="1"/>
</dbReference>
<dbReference type="Pfam" id="PF14541">
    <property type="entry name" value="TAXi_C"/>
    <property type="match status" value="1"/>
</dbReference>
<evidence type="ECO:0000256" key="4">
    <source>
        <dbReference type="ARBA" id="ARBA00022801"/>
    </source>
</evidence>
<keyword evidence="2" id="KW-0645">Protease</keyword>
<proteinExistence type="inferred from homology"/>
<feature type="chain" id="PRO_5043691073" evidence="7">
    <location>
        <begin position="18"/>
        <end position="491"/>
    </location>
</feature>
<dbReference type="InterPro" id="IPR034161">
    <property type="entry name" value="Pepsin-like_plant"/>
</dbReference>
<evidence type="ECO:0000313" key="10">
    <source>
        <dbReference type="Proteomes" id="UP001140949"/>
    </source>
</evidence>
<keyword evidence="7" id="KW-0732">Signal</keyword>
<dbReference type="GO" id="GO:0006508">
    <property type="term" value="P:proteolysis"/>
    <property type="evidence" value="ECO:0007669"/>
    <property type="project" value="UniProtKB-KW"/>
</dbReference>
<dbReference type="PANTHER" id="PTHR13683:SF875">
    <property type="entry name" value="EUKARYOTIC ASPARTYL PROTEASE FAMILY PROTEIN"/>
    <property type="match status" value="1"/>
</dbReference>
<dbReference type="FunFam" id="2.40.70.10:FF:000018">
    <property type="entry name" value="Aspartic proteinase-like protein 2"/>
    <property type="match status" value="1"/>
</dbReference>
<feature type="active site" evidence="6">
    <location>
        <position position="316"/>
    </location>
</feature>
<dbReference type="Gene3D" id="2.40.70.10">
    <property type="entry name" value="Acid Proteases"/>
    <property type="match status" value="2"/>
</dbReference>
<feature type="active site" evidence="6">
    <location>
        <position position="95"/>
    </location>
</feature>
<keyword evidence="3" id="KW-0064">Aspartyl protease</keyword>
<dbReference type="PROSITE" id="PS51767">
    <property type="entry name" value="PEPTIDASE_A1"/>
    <property type="match status" value="1"/>
</dbReference>
<dbReference type="InterPro" id="IPR021109">
    <property type="entry name" value="Peptidase_aspartic_dom_sf"/>
</dbReference>
<evidence type="ECO:0000256" key="5">
    <source>
        <dbReference type="ARBA" id="ARBA00023180"/>
    </source>
</evidence>
<feature type="domain" description="Peptidase A1" evidence="8">
    <location>
        <begin position="77"/>
        <end position="433"/>
    </location>
</feature>
<evidence type="ECO:0000256" key="3">
    <source>
        <dbReference type="ARBA" id="ARBA00022750"/>
    </source>
</evidence>
<evidence type="ECO:0000256" key="6">
    <source>
        <dbReference type="PIRSR" id="PIRSR601461-1"/>
    </source>
</evidence>
<evidence type="ECO:0000259" key="8">
    <source>
        <dbReference type="PROSITE" id="PS51767"/>
    </source>
</evidence>
<dbReference type="SUPFAM" id="SSF50630">
    <property type="entry name" value="Acid proteases"/>
    <property type="match status" value="1"/>
</dbReference>
<keyword evidence="5" id="KW-0325">Glycoprotein</keyword>
<dbReference type="InterPro" id="IPR033121">
    <property type="entry name" value="PEPTIDASE_A1"/>
</dbReference>
<evidence type="ECO:0000313" key="9">
    <source>
        <dbReference type="EMBL" id="KAJ6801043.1"/>
    </source>
</evidence>
<dbReference type="PANTHER" id="PTHR13683">
    <property type="entry name" value="ASPARTYL PROTEASES"/>
    <property type="match status" value="1"/>
</dbReference>
<dbReference type="GO" id="GO:0004190">
    <property type="term" value="F:aspartic-type endopeptidase activity"/>
    <property type="evidence" value="ECO:0007669"/>
    <property type="project" value="UniProtKB-KW"/>
</dbReference>
<dbReference type="AlphaFoldDB" id="A0AAX6EAR5"/>
<dbReference type="EMBL" id="JANAVB010038419">
    <property type="protein sequence ID" value="KAJ6801043.1"/>
    <property type="molecule type" value="Genomic_DNA"/>
</dbReference>